<dbReference type="Proteomes" id="UP001327560">
    <property type="component" value="Chromosome 1"/>
</dbReference>
<feature type="region of interest" description="Disordered" evidence="1">
    <location>
        <begin position="107"/>
        <end position="148"/>
    </location>
</feature>
<keyword evidence="3" id="KW-1185">Reference proteome</keyword>
<accession>A0AAQ3Q0Z6</accession>
<evidence type="ECO:0000313" key="3">
    <source>
        <dbReference type="Proteomes" id="UP001327560"/>
    </source>
</evidence>
<evidence type="ECO:0000256" key="1">
    <source>
        <dbReference type="SAM" id="MobiDB-lite"/>
    </source>
</evidence>
<dbReference type="EMBL" id="CP136890">
    <property type="protein sequence ID" value="WOK94238.1"/>
    <property type="molecule type" value="Genomic_DNA"/>
</dbReference>
<organism evidence="2 3">
    <name type="scientific">Canna indica</name>
    <name type="common">Indian-shot</name>
    <dbReference type="NCBI Taxonomy" id="4628"/>
    <lineage>
        <taxon>Eukaryota</taxon>
        <taxon>Viridiplantae</taxon>
        <taxon>Streptophyta</taxon>
        <taxon>Embryophyta</taxon>
        <taxon>Tracheophyta</taxon>
        <taxon>Spermatophyta</taxon>
        <taxon>Magnoliopsida</taxon>
        <taxon>Liliopsida</taxon>
        <taxon>Zingiberales</taxon>
        <taxon>Cannaceae</taxon>
        <taxon>Canna</taxon>
    </lineage>
</organism>
<name>A0AAQ3Q0Z6_9LILI</name>
<reference evidence="2 3" key="1">
    <citation type="submission" date="2023-10" db="EMBL/GenBank/DDBJ databases">
        <title>Chromosome-scale genome assembly provides insights into flower coloration mechanisms of Canna indica.</title>
        <authorList>
            <person name="Li C."/>
        </authorList>
    </citation>
    <scope>NUCLEOTIDE SEQUENCE [LARGE SCALE GENOMIC DNA]</scope>
    <source>
        <tissue evidence="2">Flower</tissue>
    </source>
</reference>
<protein>
    <submittedName>
        <fullName evidence="2">Uncharacterized protein</fullName>
    </submittedName>
</protein>
<evidence type="ECO:0000313" key="2">
    <source>
        <dbReference type="EMBL" id="WOK94238.1"/>
    </source>
</evidence>
<dbReference type="AlphaFoldDB" id="A0AAQ3Q0Z6"/>
<proteinExistence type="predicted"/>
<sequence length="148" mass="16110">MGNSDVVGRRAIHILPARAGDVRGVPPRGRGGAACLSGQSLDKNVVVHLVRMKAGNRVVATFWRHPLARFTLLYSHSNAGDLGQMLDLFLELRAHLHINIMNCSSTFDPSARRTQRNARRQPNACSSGASRTQKKRKPTLTGASMALS</sequence>
<gene>
    <name evidence="2" type="ORF">Cni_G02940</name>
</gene>